<gene>
    <name evidence="2" type="ORF">WJX74_010931</name>
</gene>
<accession>A0AAW1SBP3</accession>
<evidence type="ECO:0000313" key="3">
    <source>
        <dbReference type="Proteomes" id="UP001438707"/>
    </source>
</evidence>
<evidence type="ECO:0000256" key="1">
    <source>
        <dbReference type="SAM" id="MobiDB-lite"/>
    </source>
</evidence>
<feature type="region of interest" description="Disordered" evidence="1">
    <location>
        <begin position="1"/>
        <end position="53"/>
    </location>
</feature>
<evidence type="ECO:0000313" key="2">
    <source>
        <dbReference type="EMBL" id="KAK9843364.1"/>
    </source>
</evidence>
<feature type="compositionally biased region" description="Low complexity" evidence="1">
    <location>
        <begin position="592"/>
        <end position="609"/>
    </location>
</feature>
<feature type="region of interest" description="Disordered" evidence="1">
    <location>
        <begin position="581"/>
        <end position="610"/>
    </location>
</feature>
<dbReference type="EMBL" id="JALJOS010000002">
    <property type="protein sequence ID" value="KAK9843364.1"/>
    <property type="molecule type" value="Genomic_DNA"/>
</dbReference>
<organism evidence="2 3">
    <name type="scientific">Apatococcus lobatus</name>
    <dbReference type="NCBI Taxonomy" id="904363"/>
    <lineage>
        <taxon>Eukaryota</taxon>
        <taxon>Viridiplantae</taxon>
        <taxon>Chlorophyta</taxon>
        <taxon>core chlorophytes</taxon>
        <taxon>Trebouxiophyceae</taxon>
        <taxon>Chlorellales</taxon>
        <taxon>Chlorellaceae</taxon>
        <taxon>Apatococcus</taxon>
    </lineage>
</organism>
<feature type="compositionally biased region" description="Basic and acidic residues" evidence="1">
    <location>
        <begin position="1"/>
        <end position="10"/>
    </location>
</feature>
<sequence length="762" mass="82727">MEEQQHDSNKHACISEVPAKRLRRSPRAGGNPPAAFMPQWQGAALQGQSQPTQAADCLQPFPCHLGRETKATASELGPVAAMRFPCALPQQPSSEMQPSQQLSGQSHDIQQHQSQLLQQPPAPHPQAIVQKRPRGRPPKRPLSGRANSSALSHGLAEPKRAAPARAVPMCSGMRYLPPAPAQAKPTSAIQAAPFCPGGRHAGFSCPPEHPLAHYSPADVVDWLRTTAATLTQHDRQWPHADRPTIGTSPAEEWQHQEVLLRIRIATHEEQQEIESALAEELGGVRRSARSRAAPDVYKPPADLGRGLQNLRAIQRMDDEPREVRQGEEYQAVSIPEVRPRPKKPDRAEAARLAEEPILKPGGCGPAGQPAPLHTHPLPQELHDSFGIGSMGPADAEDWTAEEQARFEEGLQENDRDFLETVKLGILTTKPIARQVGYYYNIWKTLSTDRARLWYYNLNEKKEDEKLDELRLEGRRNAEAARRYQQLAVLLRRKRLGEGMRWLRQAAIAPQEEHSAMEPAKKRIRAAQVSWSDDSVWRELGLPPRPPLSKLSCQSFSLRSLAAVGGMSISQVQELLHQRGIRMPLPPQPQADSRPSTASPQQQQTKPSSQGVGLLAQVRTAAHLDRILQPGQDAAAAPGTDAGAQDAAAGGGSSLLPAMKSAAAAAAAVPVNIHESPAAPLNHQAPAEAQQAGAAAGQAPANSQPVQGRAKARGRGRPPRQLQPVKPSPEPVRPRGRRKAPQQASIPSGTAEDPAPNANEIVQ</sequence>
<reference evidence="2 3" key="1">
    <citation type="journal article" date="2024" name="Nat. Commun.">
        <title>Phylogenomics reveals the evolutionary origins of lichenization in chlorophyte algae.</title>
        <authorList>
            <person name="Puginier C."/>
            <person name="Libourel C."/>
            <person name="Otte J."/>
            <person name="Skaloud P."/>
            <person name="Haon M."/>
            <person name="Grisel S."/>
            <person name="Petersen M."/>
            <person name="Berrin J.G."/>
            <person name="Delaux P.M."/>
            <person name="Dal Grande F."/>
            <person name="Keller J."/>
        </authorList>
    </citation>
    <scope>NUCLEOTIDE SEQUENCE [LARGE SCALE GENOMIC DNA]</scope>
    <source>
        <strain evidence="2 3">SAG 2145</strain>
    </source>
</reference>
<dbReference type="Proteomes" id="UP001438707">
    <property type="component" value="Unassembled WGS sequence"/>
</dbReference>
<keyword evidence="3" id="KW-1185">Reference proteome</keyword>
<feature type="compositionally biased region" description="Low complexity" evidence="1">
    <location>
        <begin position="89"/>
        <end position="119"/>
    </location>
</feature>
<dbReference type="AlphaFoldDB" id="A0AAW1SBP3"/>
<evidence type="ECO:0008006" key="4">
    <source>
        <dbReference type="Google" id="ProtNLM"/>
    </source>
</evidence>
<proteinExistence type="predicted"/>
<feature type="compositionally biased region" description="Low complexity" evidence="1">
    <location>
        <begin position="683"/>
        <end position="700"/>
    </location>
</feature>
<name>A0AAW1SBP3_9CHLO</name>
<feature type="region of interest" description="Disordered" evidence="1">
    <location>
        <begin position="682"/>
        <end position="762"/>
    </location>
</feature>
<dbReference type="Gene3D" id="1.10.10.60">
    <property type="entry name" value="Homeodomain-like"/>
    <property type="match status" value="1"/>
</dbReference>
<comment type="caution">
    <text evidence="2">The sequence shown here is derived from an EMBL/GenBank/DDBJ whole genome shotgun (WGS) entry which is preliminary data.</text>
</comment>
<protein>
    <recommendedName>
        <fullName evidence="4">SANT domain-containing protein</fullName>
    </recommendedName>
</protein>
<feature type="region of interest" description="Disordered" evidence="1">
    <location>
        <begin position="89"/>
        <end position="163"/>
    </location>
</feature>